<feature type="transmembrane region" description="Helical" evidence="1">
    <location>
        <begin position="31"/>
        <end position="49"/>
    </location>
</feature>
<feature type="transmembrane region" description="Helical" evidence="1">
    <location>
        <begin position="124"/>
        <end position="142"/>
    </location>
</feature>
<protein>
    <submittedName>
        <fullName evidence="2">Uncharacterized protein</fullName>
    </submittedName>
</protein>
<keyword evidence="1" id="KW-1133">Transmembrane helix</keyword>
<evidence type="ECO:0000256" key="1">
    <source>
        <dbReference type="SAM" id="Phobius"/>
    </source>
</evidence>
<dbReference type="Proteomes" id="UP000019184">
    <property type="component" value="Unassembled WGS sequence"/>
</dbReference>
<keyword evidence="1" id="KW-0812">Transmembrane</keyword>
<organism evidence="2 3">
    <name type="scientific">Candidatus Contendobacter odensis Run_B_J11</name>
    <dbReference type="NCBI Taxonomy" id="1400861"/>
    <lineage>
        <taxon>Bacteria</taxon>
        <taxon>Pseudomonadati</taxon>
        <taxon>Pseudomonadota</taxon>
        <taxon>Gammaproteobacteria</taxon>
        <taxon>Candidatus Competibacteraceae</taxon>
        <taxon>Candidatus Contendibacter</taxon>
    </lineage>
</organism>
<evidence type="ECO:0000313" key="2">
    <source>
        <dbReference type="EMBL" id="CDH47520.1"/>
    </source>
</evidence>
<evidence type="ECO:0000313" key="3">
    <source>
        <dbReference type="Proteomes" id="UP000019184"/>
    </source>
</evidence>
<dbReference type="AlphaFoldDB" id="A0A7U7GFN7"/>
<dbReference type="RefSeq" id="WP_034436577.1">
    <property type="nucleotide sequence ID" value="NZ_CBTK010000302.1"/>
</dbReference>
<gene>
    <name evidence="2" type="ORF">BN874_830073</name>
</gene>
<name>A0A7U7GFN7_9GAMM</name>
<feature type="transmembrane region" description="Helical" evidence="1">
    <location>
        <begin position="92"/>
        <end position="109"/>
    </location>
</feature>
<feature type="transmembrane region" description="Helical" evidence="1">
    <location>
        <begin position="147"/>
        <end position="164"/>
    </location>
</feature>
<dbReference type="EMBL" id="CBTK010000302">
    <property type="protein sequence ID" value="CDH47520.1"/>
    <property type="molecule type" value="Genomic_DNA"/>
</dbReference>
<accession>A0A7U7GFN7</accession>
<feature type="transmembrane region" description="Helical" evidence="1">
    <location>
        <begin position="55"/>
        <end position="72"/>
    </location>
</feature>
<keyword evidence="1" id="KW-0472">Membrane</keyword>
<keyword evidence="3" id="KW-1185">Reference proteome</keyword>
<feature type="transmembrane region" description="Helical" evidence="1">
    <location>
        <begin position="170"/>
        <end position="189"/>
    </location>
</feature>
<comment type="caution">
    <text evidence="2">The sequence shown here is derived from an EMBL/GenBank/DDBJ whole genome shotgun (WGS) entry which is preliminary data.</text>
</comment>
<reference evidence="2 3" key="1">
    <citation type="journal article" date="2014" name="ISME J.">
        <title>Candidatus Competibacter-lineage genomes retrieved from metagenomes reveal functional metabolic diversity.</title>
        <authorList>
            <person name="McIlroy S.J."/>
            <person name="Albertsen M."/>
            <person name="Andresen E.K."/>
            <person name="Saunders A.M."/>
            <person name="Kristiansen R."/>
            <person name="Stokholm-Bjerregaard M."/>
            <person name="Nielsen K.L."/>
            <person name="Nielsen P.H."/>
        </authorList>
    </citation>
    <scope>NUCLEOTIDE SEQUENCE [LARGE SCALE GENOMIC DNA]</scope>
    <source>
        <strain evidence="2 3">Run_B_J11</strain>
    </source>
</reference>
<dbReference type="OrthoDB" id="5772252at2"/>
<proteinExistence type="predicted"/>
<sequence length="202" mass="22873">MSEPELTPASAPTPAPAKPSLLWRLFRPRDIGFYLMIVLAWIGAAYTTHDLDTSRWYWHGLIPIFCLICILTQWNNVEPTLKSRLSLVGHQILHWGAVGALAVLLYMLSEGHNNIYDLIDDRQGSFMMTYTIALSAFLAGIYYDWRLCVVAVFILTGGLINVAFSNLAPLLMWMGFGIAIVYFVGVWGYNRWQERKARPSEG</sequence>